<evidence type="ECO:0000259" key="1">
    <source>
        <dbReference type="Pfam" id="PF00723"/>
    </source>
</evidence>
<dbReference type="InterPro" id="IPR008928">
    <property type="entry name" value="6-hairpin_glycosidase_sf"/>
</dbReference>
<dbReference type="Gene3D" id="1.50.10.10">
    <property type="match status" value="1"/>
</dbReference>
<evidence type="ECO:0000313" key="4">
    <source>
        <dbReference type="Proteomes" id="UP001158049"/>
    </source>
</evidence>
<keyword evidence="4" id="KW-1185">Reference proteome</keyword>
<accession>A0ABY1QUQ6</accession>
<dbReference type="Pfam" id="PF19291">
    <property type="entry name" value="TREH_N"/>
    <property type="match status" value="1"/>
</dbReference>
<dbReference type="InterPro" id="IPR011613">
    <property type="entry name" value="GH15-like"/>
</dbReference>
<dbReference type="Proteomes" id="UP001158049">
    <property type="component" value="Unassembled WGS sequence"/>
</dbReference>
<dbReference type="EMBL" id="FXUL01000044">
    <property type="protein sequence ID" value="SMP81424.1"/>
    <property type="molecule type" value="Genomic_DNA"/>
</dbReference>
<organism evidence="3 4">
    <name type="scientific">Noviherbaspirillum suwonense</name>
    <dbReference type="NCBI Taxonomy" id="1224511"/>
    <lineage>
        <taxon>Bacteria</taxon>
        <taxon>Pseudomonadati</taxon>
        <taxon>Pseudomonadota</taxon>
        <taxon>Betaproteobacteria</taxon>
        <taxon>Burkholderiales</taxon>
        <taxon>Oxalobacteraceae</taxon>
        <taxon>Noviherbaspirillum</taxon>
    </lineage>
</organism>
<dbReference type="RefSeq" id="WP_283445651.1">
    <property type="nucleotide sequence ID" value="NZ_FXUL01000044.1"/>
</dbReference>
<dbReference type="PANTHER" id="PTHR31616:SF10">
    <property type="entry name" value="TREHALASE"/>
    <property type="match status" value="1"/>
</dbReference>
<dbReference type="SUPFAM" id="SSF48208">
    <property type="entry name" value="Six-hairpin glycosidases"/>
    <property type="match status" value="1"/>
</dbReference>
<dbReference type="Pfam" id="PF00723">
    <property type="entry name" value="Glyco_hydro_15"/>
    <property type="match status" value="1"/>
</dbReference>
<feature type="domain" description="GH15-like" evidence="1">
    <location>
        <begin position="234"/>
        <end position="597"/>
    </location>
</feature>
<reference evidence="3 4" key="1">
    <citation type="submission" date="2017-05" db="EMBL/GenBank/DDBJ databases">
        <authorList>
            <person name="Varghese N."/>
            <person name="Submissions S."/>
        </authorList>
    </citation>
    <scope>NUCLEOTIDE SEQUENCE [LARGE SCALE GENOMIC DNA]</scope>
    <source>
        <strain evidence="3 4">DSM 26001</strain>
    </source>
</reference>
<dbReference type="PANTHER" id="PTHR31616">
    <property type="entry name" value="TREHALASE"/>
    <property type="match status" value="1"/>
</dbReference>
<dbReference type="InterPro" id="IPR012341">
    <property type="entry name" value="6hp_glycosidase-like_sf"/>
</dbReference>
<comment type="caution">
    <text evidence="3">The sequence shown here is derived from an EMBL/GenBank/DDBJ whole genome shotgun (WGS) entry which is preliminary data.</text>
</comment>
<feature type="domain" description="Trehalase-like N-terminal" evidence="2">
    <location>
        <begin position="12"/>
        <end position="169"/>
    </location>
</feature>
<sequence length="617" mass="69504">MIEPDNEDLYRPIADYAIIGDTRTAALIASNGSLDWFCCPRFDSPAVFCSMLDAKKGGRFRIGPGERYTCSRAYVDATNVLTMTYSVASGQYRLTDFMPIAAAPVLHSDDPRYEHTCILRRVEGLSGEAELEIEFRPTFDFGRAETRMEVLPEGALARTGSAFLLLRSPVPLLEDGSSSACARFRIKAGERLDFYLDYSPDSADRSEYALDADRHLSETLSYWREWADRCTYRGPYRDLVQRSALVLKLLTHGPSGAIIAAPTTSLPEEVGGERNWDYRYTWIRDSSLILQALMSTGYHCESHAFFDWLESLCIKCCGDLQIMYTVDGNRELPEELLMHLDGYRGSRPVRIGNAAADQKQLDIYGELLDAVYFCYEAMRPPRPEFWEVLRYLADQAAARWREPDEGIWEVRGERQHYLYSKLQCWVALDRAIRLAEQGQLAADLKRWRSTRDDIREAILTEGYDVELGAFTQAFGIKALDASALTIPLVGFLPASDPRVCSTVAQIRKQLSSQGLVYRYLNEDGLPGGEAAFALCNFWLVDNLVLAGQVEEAQQIFERIISHGNDLRLFSEEFDPHSGELLGNYPQGFTHLALIRSAVNLTKATGKPVPERGRSSGR</sequence>
<proteinExistence type="predicted"/>
<name>A0ABY1QUQ6_9BURK</name>
<evidence type="ECO:0000313" key="3">
    <source>
        <dbReference type="EMBL" id="SMP81424.1"/>
    </source>
</evidence>
<dbReference type="InterPro" id="IPR045582">
    <property type="entry name" value="Trehalase-like_N"/>
</dbReference>
<gene>
    <name evidence="3" type="ORF">SAMN06295970_1443</name>
</gene>
<evidence type="ECO:0000259" key="2">
    <source>
        <dbReference type="Pfam" id="PF19291"/>
    </source>
</evidence>
<protein>
    <submittedName>
        <fullName evidence="3">Glucoamylase (Glucan-1,4-alpha-glucosidase), GH15 family</fullName>
    </submittedName>
</protein>